<dbReference type="GO" id="GO:0005737">
    <property type="term" value="C:cytoplasm"/>
    <property type="evidence" value="ECO:0007669"/>
    <property type="project" value="UniProtKB-SubCell"/>
</dbReference>
<reference evidence="9 10" key="1">
    <citation type="submission" date="2015-06" db="EMBL/GenBank/DDBJ databases">
        <title>Draft genome of the ant-associated black yeast Phialophora attae CBS 131958.</title>
        <authorList>
            <person name="Moreno L.F."/>
            <person name="Stielow B.J."/>
            <person name="de Hoog S."/>
            <person name="Vicente V.A."/>
            <person name="Weiss V.A."/>
            <person name="de Vries M."/>
            <person name="Cruz L.M."/>
            <person name="Souza E.M."/>
        </authorList>
    </citation>
    <scope>NUCLEOTIDE SEQUENCE [LARGE SCALE GENOMIC DNA]</scope>
    <source>
        <strain evidence="9 10">CBS 131958</strain>
    </source>
</reference>
<evidence type="ECO:0000256" key="1">
    <source>
        <dbReference type="ARBA" id="ARBA00006199"/>
    </source>
</evidence>
<protein>
    <recommendedName>
        <fullName evidence="3 6">Tethering factor for nuclear proteasome STS1</fullName>
    </recommendedName>
</protein>
<dbReference type="VEuPathDB" id="FungiDB:AB675_6434"/>
<dbReference type="PANTHER" id="PTHR28032:SF1">
    <property type="entry name" value="FI02826P"/>
    <property type="match status" value="1"/>
</dbReference>
<comment type="similarity">
    <text evidence="1 6">Belongs to the cut8/STS1 family.</text>
</comment>
<dbReference type="GO" id="GO:0000502">
    <property type="term" value="C:proteasome complex"/>
    <property type="evidence" value="ECO:0007669"/>
    <property type="project" value="UniProtKB-KW"/>
</dbReference>
<keyword evidence="6" id="KW-0653">Protein transport</keyword>
<dbReference type="GeneID" id="28738606"/>
<dbReference type="STRING" id="1664694.A0A0N1H949"/>
<evidence type="ECO:0000256" key="7">
    <source>
        <dbReference type="SAM" id="MobiDB-lite"/>
    </source>
</evidence>
<dbReference type="EMBL" id="LFJN01000004">
    <property type="protein sequence ID" value="KPI43893.1"/>
    <property type="molecule type" value="Genomic_DNA"/>
</dbReference>
<dbReference type="GO" id="GO:0071630">
    <property type="term" value="P:nuclear protein quality control by the ubiquitin-proteasome system"/>
    <property type="evidence" value="ECO:0007669"/>
    <property type="project" value="UniProtKB-UniRule"/>
</dbReference>
<dbReference type="GO" id="GO:0015031">
    <property type="term" value="P:protein transport"/>
    <property type="evidence" value="ECO:0007669"/>
    <property type="project" value="UniProtKB-UniRule"/>
</dbReference>
<comment type="function">
    <text evidence="5 6">Involved in ubiquitin-mediated protein degradation. Regulatory factor in the ubiquitin/proteasome pathway that controls the turnover of proteasome substrates. Targets proteasomes to the nucleus and facilitates the degradation of nuclear proteins.</text>
</comment>
<dbReference type="Pfam" id="PF08559">
    <property type="entry name" value="Cut8"/>
    <property type="match status" value="1"/>
</dbReference>
<evidence type="ECO:0000313" key="9">
    <source>
        <dbReference type="EMBL" id="KPI43893.1"/>
    </source>
</evidence>
<evidence type="ECO:0000256" key="5">
    <source>
        <dbReference type="ARBA" id="ARBA00025651"/>
    </source>
</evidence>
<evidence type="ECO:0000313" key="10">
    <source>
        <dbReference type="Proteomes" id="UP000038010"/>
    </source>
</evidence>
<dbReference type="GO" id="GO:0031965">
    <property type="term" value="C:nuclear membrane"/>
    <property type="evidence" value="ECO:0007669"/>
    <property type="project" value="TreeGrafter"/>
</dbReference>
<name>A0A0N1H949_9EURO</name>
<proteinExistence type="inferred from homology"/>
<evidence type="ECO:0000256" key="4">
    <source>
        <dbReference type="ARBA" id="ARBA00023242"/>
    </source>
</evidence>
<feature type="signal peptide" evidence="8">
    <location>
        <begin position="1"/>
        <end position="20"/>
    </location>
</feature>
<comment type="subunit">
    <text evidence="2 6">Binds the proteasome.</text>
</comment>
<accession>A0A0N1H949</accession>
<evidence type="ECO:0000256" key="2">
    <source>
        <dbReference type="ARBA" id="ARBA00011464"/>
    </source>
</evidence>
<keyword evidence="4 6" id="KW-0539">Nucleus</keyword>
<dbReference type="OrthoDB" id="10061064at2759"/>
<keyword evidence="9" id="KW-0647">Proteasome</keyword>
<evidence type="ECO:0000256" key="8">
    <source>
        <dbReference type="SAM" id="SignalP"/>
    </source>
</evidence>
<dbReference type="Gene3D" id="1.20.58.1590">
    <property type="entry name" value="Tethering factor for nuclear proteasome Cut8/Sts1"/>
    <property type="match status" value="1"/>
</dbReference>
<feature type="region of interest" description="Disordered" evidence="7">
    <location>
        <begin position="173"/>
        <end position="225"/>
    </location>
</feature>
<gene>
    <name evidence="9" type="ORF">AB675_6434</name>
</gene>
<dbReference type="RefSeq" id="XP_018003856.1">
    <property type="nucleotide sequence ID" value="XM_018146726.1"/>
</dbReference>
<organism evidence="9 10">
    <name type="scientific">Cyphellophora attinorum</name>
    <dbReference type="NCBI Taxonomy" id="1664694"/>
    <lineage>
        <taxon>Eukaryota</taxon>
        <taxon>Fungi</taxon>
        <taxon>Dikarya</taxon>
        <taxon>Ascomycota</taxon>
        <taxon>Pezizomycotina</taxon>
        <taxon>Eurotiomycetes</taxon>
        <taxon>Chaetothyriomycetidae</taxon>
        <taxon>Chaetothyriales</taxon>
        <taxon>Cyphellophoraceae</taxon>
        <taxon>Cyphellophora</taxon>
    </lineage>
</organism>
<evidence type="ECO:0000256" key="3">
    <source>
        <dbReference type="ARBA" id="ARBA00016204"/>
    </source>
</evidence>
<keyword evidence="8" id="KW-0732">Signal</keyword>
<keyword evidence="6" id="KW-0963">Cytoplasm</keyword>
<sequence length="453" mass="50559">MHSKILPLALFATILAPSFALPAPQKQGVPTPPPNPPADPKPATCGELNVFLTGLSGYHPLVAAQGFDPAVIDATLRADHQRIIDAGYNCRFSLFGPEKIDDLKGELSDVRFDGVGVGAGVRASVVPELTVHLEKILQVYRETFNPSTPLYFNYNSSSTLDAIQRYLPLDGDCEVSAQNPRKRKASPSPDRDDEMTTSPAISNARLPPTLAPSSRKRPKSEIREGPFPVERLLETLDKDQLSSVLTSLIERNPELTRDVVRISPRPSVQSTLQVLRQYYNRLINAFPLDPNPKSDYCYDRVRPQWRALLDALTDFTPPFLPPHEPQTSVSFEYLDNVTQIIHDMPEWDTPQYNRAKHDAYEEISRAWTAVIKEASKRGGGMNLQYNGWEEKLRIHNEKSGGLLKDAYSELMNALGWLRASNTGSSQQQNSIRQQLFSGSYGMDSVTMRTGGNW</sequence>
<dbReference type="Proteomes" id="UP000038010">
    <property type="component" value="Unassembled WGS sequence"/>
</dbReference>
<evidence type="ECO:0000256" key="6">
    <source>
        <dbReference type="RuleBase" id="RU368013"/>
    </source>
</evidence>
<dbReference type="InterPro" id="IPR013868">
    <property type="entry name" value="Cut8/Sts1_fam"/>
</dbReference>
<feature type="chain" id="PRO_5005873102" description="Tethering factor for nuclear proteasome STS1" evidence="8">
    <location>
        <begin position="21"/>
        <end position="453"/>
    </location>
</feature>
<dbReference type="GO" id="GO:0070628">
    <property type="term" value="F:proteasome binding"/>
    <property type="evidence" value="ECO:0007669"/>
    <property type="project" value="TreeGrafter"/>
</dbReference>
<dbReference type="InterPro" id="IPR038422">
    <property type="entry name" value="Cut8/Sts1_sf"/>
</dbReference>
<keyword evidence="6" id="KW-0813">Transport</keyword>
<comment type="subcellular location">
    <subcellularLocation>
        <location evidence="6">Cytoplasm</location>
    </subcellularLocation>
    <subcellularLocation>
        <location evidence="6">Nucleus</location>
    </subcellularLocation>
</comment>
<dbReference type="PANTHER" id="PTHR28032">
    <property type="entry name" value="FI02826P"/>
    <property type="match status" value="1"/>
</dbReference>
<comment type="caution">
    <text evidence="9">The sequence shown here is derived from an EMBL/GenBank/DDBJ whole genome shotgun (WGS) entry which is preliminary data.</text>
</comment>
<dbReference type="AlphaFoldDB" id="A0A0N1H949"/>
<dbReference type="GO" id="GO:0031144">
    <property type="term" value="P:proteasome localization"/>
    <property type="evidence" value="ECO:0007669"/>
    <property type="project" value="UniProtKB-UniRule"/>
</dbReference>
<keyword evidence="10" id="KW-1185">Reference proteome</keyword>